<evidence type="ECO:0000256" key="3">
    <source>
        <dbReference type="ARBA" id="ARBA00022525"/>
    </source>
</evidence>
<dbReference type="PANTHER" id="PTHR38050:SF2">
    <property type="entry name" value="FERULOYL ESTERASE C-RELATED"/>
    <property type="match status" value="1"/>
</dbReference>
<dbReference type="STRING" id="97359.A0A550CQU3"/>
<evidence type="ECO:0000256" key="10">
    <source>
        <dbReference type="SAM" id="MobiDB-lite"/>
    </source>
</evidence>
<keyword evidence="7" id="KW-0119">Carbohydrate metabolism</keyword>
<organism evidence="12 13">
    <name type="scientific">Schizophyllum amplum</name>
    <dbReference type="NCBI Taxonomy" id="97359"/>
    <lineage>
        <taxon>Eukaryota</taxon>
        <taxon>Fungi</taxon>
        <taxon>Dikarya</taxon>
        <taxon>Basidiomycota</taxon>
        <taxon>Agaricomycotina</taxon>
        <taxon>Agaricomycetes</taxon>
        <taxon>Agaricomycetidae</taxon>
        <taxon>Agaricales</taxon>
        <taxon>Schizophyllaceae</taxon>
        <taxon>Schizophyllum</taxon>
    </lineage>
</organism>
<dbReference type="EMBL" id="VDMD01000003">
    <property type="protein sequence ID" value="TRM67175.1"/>
    <property type="molecule type" value="Genomic_DNA"/>
</dbReference>
<dbReference type="InterPro" id="IPR043595">
    <property type="entry name" value="FaeB/C/D"/>
</dbReference>
<comment type="caution">
    <text evidence="12">The sequence shown here is derived from an EMBL/GenBank/DDBJ whole genome shotgun (WGS) entry which is preliminary data.</text>
</comment>
<evidence type="ECO:0000256" key="1">
    <source>
        <dbReference type="ARBA" id="ARBA00004613"/>
    </source>
</evidence>
<evidence type="ECO:0000256" key="4">
    <source>
        <dbReference type="ARBA" id="ARBA00022651"/>
    </source>
</evidence>
<comment type="subcellular location">
    <subcellularLocation>
        <location evidence="1">Secreted</location>
    </subcellularLocation>
</comment>
<evidence type="ECO:0000256" key="8">
    <source>
        <dbReference type="ARBA" id="ARBA00023326"/>
    </source>
</evidence>
<keyword evidence="13" id="KW-1185">Reference proteome</keyword>
<dbReference type="InterPro" id="IPR029058">
    <property type="entry name" value="AB_hydrolase_fold"/>
</dbReference>
<evidence type="ECO:0000256" key="11">
    <source>
        <dbReference type="SAM" id="SignalP"/>
    </source>
</evidence>
<protein>
    <recommendedName>
        <fullName evidence="2">feruloyl esterase</fullName>
        <ecNumber evidence="2">3.1.1.73</ecNumber>
    </recommendedName>
</protein>
<evidence type="ECO:0000256" key="6">
    <source>
        <dbReference type="ARBA" id="ARBA00022801"/>
    </source>
</evidence>
<sequence length="342" mass="37802">MVIASLLLLLTATQSSASPSPRSASSPRSPNNALLKSSGCGSSPSWDFNSKNHHTRNTTVDDHERQYLIHLPNDYDVDTAYPVVLSFHGANGNSAGQEDASQLSYDRQRLADRRIIAVYPQGVKGAWESAPYAEADAHDSDIRFVSTILDELEDNLCLDRNRVYSSGFSNGGGFNNLLACTPSINKRVAAFGLASGAYYPAAHPGSSCKPGRKVPVLMTHGDGDPQVHYHGEHTNASSHSARLSRLPNISHFAKDWAERNGFERDGYKCTRMEGTDKVHIWTWGGDDDDDEDAVQVQRYRVLGMNHIWPTTIKGQQRKHEAAPFNLTEQVLLPFFEKYTLSL</sequence>
<keyword evidence="6" id="KW-0378">Hydrolase</keyword>
<dbReference type="Proteomes" id="UP000320762">
    <property type="component" value="Unassembled WGS sequence"/>
</dbReference>
<accession>A0A550CQU3</accession>
<evidence type="ECO:0000256" key="9">
    <source>
        <dbReference type="ARBA" id="ARBA00034075"/>
    </source>
</evidence>
<dbReference type="EC" id="3.1.1.73" evidence="2"/>
<dbReference type="Gene3D" id="3.40.50.1820">
    <property type="entry name" value="alpha/beta hydrolase"/>
    <property type="match status" value="1"/>
</dbReference>
<proteinExistence type="predicted"/>
<keyword evidence="4" id="KW-0858">Xylan degradation</keyword>
<evidence type="ECO:0000313" key="12">
    <source>
        <dbReference type="EMBL" id="TRM67175.1"/>
    </source>
</evidence>
<evidence type="ECO:0000256" key="7">
    <source>
        <dbReference type="ARBA" id="ARBA00023277"/>
    </source>
</evidence>
<feature type="region of interest" description="Disordered" evidence="10">
    <location>
        <begin position="16"/>
        <end position="51"/>
    </location>
</feature>
<dbReference type="OrthoDB" id="424610at2759"/>
<evidence type="ECO:0000256" key="2">
    <source>
        <dbReference type="ARBA" id="ARBA00013091"/>
    </source>
</evidence>
<feature type="chain" id="PRO_5032379772" description="feruloyl esterase" evidence="11">
    <location>
        <begin position="18"/>
        <end position="342"/>
    </location>
</feature>
<feature type="signal peptide" evidence="11">
    <location>
        <begin position="1"/>
        <end position="17"/>
    </location>
</feature>
<keyword evidence="8" id="KW-0624">Polysaccharide degradation</keyword>
<name>A0A550CQU3_9AGAR</name>
<evidence type="ECO:0000256" key="5">
    <source>
        <dbReference type="ARBA" id="ARBA00022729"/>
    </source>
</evidence>
<comment type="catalytic activity">
    <reaction evidence="9">
        <text>feruloyl-polysaccharide + H2O = ferulate + polysaccharide.</text>
        <dbReference type="EC" id="3.1.1.73"/>
    </reaction>
</comment>
<dbReference type="GO" id="GO:0030600">
    <property type="term" value="F:feruloyl esterase activity"/>
    <property type="evidence" value="ECO:0007669"/>
    <property type="project" value="UniProtKB-EC"/>
</dbReference>
<gene>
    <name evidence="12" type="ORF">BD626DRAFT_452633</name>
</gene>
<keyword evidence="3" id="KW-0964">Secreted</keyword>
<dbReference type="GO" id="GO:0045493">
    <property type="term" value="P:xylan catabolic process"/>
    <property type="evidence" value="ECO:0007669"/>
    <property type="project" value="UniProtKB-KW"/>
</dbReference>
<dbReference type="PANTHER" id="PTHR38050">
    <property type="match status" value="1"/>
</dbReference>
<dbReference type="AlphaFoldDB" id="A0A550CQU3"/>
<keyword evidence="5 11" id="KW-0732">Signal</keyword>
<dbReference type="SUPFAM" id="SSF53474">
    <property type="entry name" value="alpha/beta-Hydrolases"/>
    <property type="match status" value="1"/>
</dbReference>
<feature type="compositionally biased region" description="Polar residues" evidence="10">
    <location>
        <begin position="39"/>
        <end position="49"/>
    </location>
</feature>
<reference evidence="12 13" key="1">
    <citation type="journal article" date="2019" name="New Phytol.">
        <title>Comparative genomics reveals unique wood-decay strategies and fruiting body development in the Schizophyllaceae.</title>
        <authorList>
            <person name="Almasi E."/>
            <person name="Sahu N."/>
            <person name="Krizsan K."/>
            <person name="Balint B."/>
            <person name="Kovacs G.M."/>
            <person name="Kiss B."/>
            <person name="Cseklye J."/>
            <person name="Drula E."/>
            <person name="Henrissat B."/>
            <person name="Nagy I."/>
            <person name="Chovatia M."/>
            <person name="Adam C."/>
            <person name="LaButti K."/>
            <person name="Lipzen A."/>
            <person name="Riley R."/>
            <person name="Grigoriev I.V."/>
            <person name="Nagy L.G."/>
        </authorList>
    </citation>
    <scope>NUCLEOTIDE SEQUENCE [LARGE SCALE GENOMIC DNA]</scope>
    <source>
        <strain evidence="12 13">NL-1724</strain>
    </source>
</reference>
<feature type="compositionally biased region" description="Low complexity" evidence="10">
    <location>
        <begin position="16"/>
        <end position="34"/>
    </location>
</feature>
<evidence type="ECO:0000313" key="13">
    <source>
        <dbReference type="Proteomes" id="UP000320762"/>
    </source>
</evidence>
<dbReference type="GO" id="GO:0005576">
    <property type="term" value="C:extracellular region"/>
    <property type="evidence" value="ECO:0007669"/>
    <property type="project" value="UniProtKB-SubCell"/>
</dbReference>